<reference evidence="3" key="1">
    <citation type="submission" date="2019-03" db="EMBL/GenBank/DDBJ databases">
        <title>Single cell metagenomics reveals metabolic interactions within the superorganism composed of flagellate Streblomastix strix and complex community of Bacteroidetes bacteria on its surface.</title>
        <authorList>
            <person name="Treitli S.C."/>
            <person name="Kolisko M."/>
            <person name="Husnik F."/>
            <person name="Keeling P."/>
            <person name="Hampl V."/>
        </authorList>
    </citation>
    <scope>NUCLEOTIDE SEQUENCE</scope>
    <source>
        <strain evidence="3">STM</strain>
    </source>
</reference>
<sequence length="32" mass="3672">FAFIPLMTSYYAILNLIGTLTLWAIHNFVLQS</sequence>
<dbReference type="EMBL" id="SNRY01007062">
    <property type="protein sequence ID" value="KAA6311185.1"/>
    <property type="molecule type" value="Genomic_DNA"/>
</dbReference>
<gene>
    <name evidence="3" type="ORF">EZS27_028870</name>
    <name evidence="2" type="ORF">EZS27_037642</name>
</gene>
<name>A0A5J4QI26_9ZZZZ</name>
<feature type="transmembrane region" description="Helical" evidence="1">
    <location>
        <begin position="12"/>
        <end position="30"/>
    </location>
</feature>
<evidence type="ECO:0000313" key="3">
    <source>
        <dbReference type="EMBL" id="KAA6321487.1"/>
    </source>
</evidence>
<keyword evidence="1" id="KW-0812">Transmembrane</keyword>
<organism evidence="3">
    <name type="scientific">termite gut metagenome</name>
    <dbReference type="NCBI Taxonomy" id="433724"/>
    <lineage>
        <taxon>unclassified sequences</taxon>
        <taxon>metagenomes</taxon>
        <taxon>organismal metagenomes</taxon>
    </lineage>
</organism>
<dbReference type="EMBL" id="SNRY01003299">
    <property type="protein sequence ID" value="KAA6321487.1"/>
    <property type="molecule type" value="Genomic_DNA"/>
</dbReference>
<evidence type="ECO:0000313" key="2">
    <source>
        <dbReference type="EMBL" id="KAA6311185.1"/>
    </source>
</evidence>
<feature type="non-terminal residue" evidence="3">
    <location>
        <position position="1"/>
    </location>
</feature>
<keyword evidence="1" id="KW-1133">Transmembrane helix</keyword>
<keyword evidence="1" id="KW-0472">Membrane</keyword>
<comment type="caution">
    <text evidence="3">The sequence shown here is derived from an EMBL/GenBank/DDBJ whole genome shotgun (WGS) entry which is preliminary data.</text>
</comment>
<accession>A0A5J4QI26</accession>
<evidence type="ECO:0000256" key="1">
    <source>
        <dbReference type="SAM" id="Phobius"/>
    </source>
</evidence>
<proteinExistence type="predicted"/>
<protein>
    <submittedName>
        <fullName evidence="3">Uncharacterized protein</fullName>
    </submittedName>
</protein>
<dbReference type="AlphaFoldDB" id="A0A5J4QI26"/>